<protein>
    <recommendedName>
        <fullName evidence="1">Hemerythrin-like domain-containing protein</fullName>
    </recommendedName>
</protein>
<evidence type="ECO:0000259" key="1">
    <source>
        <dbReference type="Pfam" id="PF01814"/>
    </source>
</evidence>
<dbReference type="Gene3D" id="1.20.120.520">
    <property type="entry name" value="nmb1532 protein domain like"/>
    <property type="match status" value="1"/>
</dbReference>
<comment type="caution">
    <text evidence="2">The sequence shown here is derived from an EMBL/GenBank/DDBJ whole genome shotgun (WGS) entry which is preliminary data.</text>
</comment>
<accession>A0A836BUF4</accession>
<organism evidence="2 3">
    <name type="scientific">Edaphochlamys debaryana</name>
    <dbReference type="NCBI Taxonomy" id="47281"/>
    <lineage>
        <taxon>Eukaryota</taxon>
        <taxon>Viridiplantae</taxon>
        <taxon>Chlorophyta</taxon>
        <taxon>core chlorophytes</taxon>
        <taxon>Chlorophyceae</taxon>
        <taxon>CS clade</taxon>
        <taxon>Chlamydomonadales</taxon>
        <taxon>Chlamydomonadales incertae sedis</taxon>
        <taxon>Edaphochlamys</taxon>
    </lineage>
</organism>
<evidence type="ECO:0000313" key="3">
    <source>
        <dbReference type="Proteomes" id="UP000612055"/>
    </source>
</evidence>
<dbReference type="OrthoDB" id="527695at2759"/>
<evidence type="ECO:0000313" key="2">
    <source>
        <dbReference type="EMBL" id="KAG2489355.1"/>
    </source>
</evidence>
<feature type="domain" description="Hemerythrin-like" evidence="1">
    <location>
        <begin position="66"/>
        <end position="201"/>
    </location>
</feature>
<keyword evidence="3" id="KW-1185">Reference proteome</keyword>
<dbReference type="Proteomes" id="UP000612055">
    <property type="component" value="Unassembled WGS sequence"/>
</dbReference>
<reference evidence="2" key="1">
    <citation type="journal article" date="2020" name="bioRxiv">
        <title>Comparative genomics of Chlamydomonas.</title>
        <authorList>
            <person name="Craig R.J."/>
            <person name="Hasan A.R."/>
            <person name="Ness R.W."/>
            <person name="Keightley P.D."/>
        </authorList>
    </citation>
    <scope>NUCLEOTIDE SEQUENCE</scope>
    <source>
        <strain evidence="2">CCAP 11/70</strain>
    </source>
</reference>
<gene>
    <name evidence="2" type="ORF">HYH03_012185</name>
</gene>
<sequence>MASAVVAELPAGDVKATPTVIAGVTLNYTSIEDGLKALNMTQEDFEAIMAADGTRWKHSGCQDGWYLSHNSIRHAMTLLMAAIEKMKTQTDAGKPLEAWQVAAFQLVVKDIYHNIHAHHDHEEVIFFPWMESRVKVPPKMSSDHKTLMALLDKTRDIIMGLKAGDAGSNKAAMEELYSTFTEMRALMCEHLEEEELVGLPLLRKHFTGKEMMDGPEKKIVAEMKPADLAFFLRPMDMPTKRETMTRLGIPGLIQKLVMLPAVRKDEATVVHAFKELAAGERIAAAKKKGFLCFAA</sequence>
<name>A0A836BUF4_9CHLO</name>
<dbReference type="CDD" id="cd12108">
    <property type="entry name" value="Hr-like"/>
    <property type="match status" value="1"/>
</dbReference>
<dbReference type="InterPro" id="IPR012312">
    <property type="entry name" value="Hemerythrin-like"/>
</dbReference>
<dbReference type="EMBL" id="JAEHOE010000074">
    <property type="protein sequence ID" value="KAG2489355.1"/>
    <property type="molecule type" value="Genomic_DNA"/>
</dbReference>
<proteinExistence type="predicted"/>
<dbReference type="Pfam" id="PF01814">
    <property type="entry name" value="Hemerythrin"/>
    <property type="match status" value="1"/>
</dbReference>
<dbReference type="AlphaFoldDB" id="A0A836BUF4"/>